<sequence>MRQATCFLGRSIGVRHSGSCTGTPQEPPDGESEEEEENFV</sequence>
<dbReference type="Ensembl" id="ENSSBOT00000031106.1">
    <property type="protein sequence ID" value="ENSSBOP00000014308.1"/>
    <property type="gene ID" value="ENSSBOG00000023919.1"/>
</dbReference>
<organism evidence="2 3">
    <name type="scientific">Saimiri boliviensis boliviensis</name>
    <name type="common">Bolivian squirrel monkey</name>
    <dbReference type="NCBI Taxonomy" id="39432"/>
    <lineage>
        <taxon>Eukaryota</taxon>
        <taxon>Metazoa</taxon>
        <taxon>Chordata</taxon>
        <taxon>Craniata</taxon>
        <taxon>Vertebrata</taxon>
        <taxon>Euteleostomi</taxon>
        <taxon>Mammalia</taxon>
        <taxon>Eutheria</taxon>
        <taxon>Euarchontoglires</taxon>
        <taxon>Primates</taxon>
        <taxon>Haplorrhini</taxon>
        <taxon>Platyrrhini</taxon>
        <taxon>Cebidae</taxon>
        <taxon>Saimiriinae</taxon>
        <taxon>Saimiri</taxon>
    </lineage>
</organism>
<keyword evidence="3" id="KW-1185">Reference proteome</keyword>
<dbReference type="STRING" id="39432.ENSSBOP00000014308"/>
<evidence type="ECO:0000313" key="2">
    <source>
        <dbReference type="Ensembl" id="ENSSBOP00000014308.1"/>
    </source>
</evidence>
<proteinExistence type="predicted"/>
<evidence type="ECO:0000313" key="3">
    <source>
        <dbReference type="Proteomes" id="UP000233220"/>
    </source>
</evidence>
<evidence type="ECO:0008006" key="4">
    <source>
        <dbReference type="Google" id="ProtNLM"/>
    </source>
</evidence>
<feature type="region of interest" description="Disordered" evidence="1">
    <location>
        <begin position="13"/>
        <end position="40"/>
    </location>
</feature>
<reference evidence="2" key="2">
    <citation type="submission" date="2025-09" db="UniProtKB">
        <authorList>
            <consortium name="Ensembl"/>
        </authorList>
    </citation>
    <scope>IDENTIFICATION</scope>
</reference>
<feature type="compositionally biased region" description="Acidic residues" evidence="1">
    <location>
        <begin position="28"/>
        <end position="40"/>
    </location>
</feature>
<reference evidence="2" key="1">
    <citation type="submission" date="2025-08" db="UniProtKB">
        <authorList>
            <consortium name="Ensembl"/>
        </authorList>
    </citation>
    <scope>IDENTIFICATION</scope>
</reference>
<dbReference type="AlphaFoldDB" id="A0A2K6T3X3"/>
<protein>
    <recommendedName>
        <fullName evidence="4">FSTL3</fullName>
    </recommendedName>
</protein>
<evidence type="ECO:0000256" key="1">
    <source>
        <dbReference type="SAM" id="MobiDB-lite"/>
    </source>
</evidence>
<dbReference type="GeneTree" id="ENSGT01140000285002"/>
<name>A0A2K6T3X3_SAIBB</name>
<accession>A0A2K6T3X3</accession>
<dbReference type="Proteomes" id="UP000233220">
    <property type="component" value="Unplaced"/>
</dbReference>